<dbReference type="InterPro" id="IPR026960">
    <property type="entry name" value="RVT-Znf"/>
</dbReference>
<dbReference type="Pfam" id="PF13966">
    <property type="entry name" value="zf-RVT"/>
    <property type="match status" value="1"/>
</dbReference>
<protein>
    <recommendedName>
        <fullName evidence="1">Reverse transcriptase zinc-binding domain-containing protein</fullName>
    </recommendedName>
</protein>
<dbReference type="Proteomes" id="UP000000768">
    <property type="component" value="Chromosome 5"/>
</dbReference>
<sequence>MTGVWGQQLVRDSFWEEDQKIILALPLNVRPNQLACVKSAYKVCREDKLRRRKQGSAQSNSIGSEDPLWRKIWKLNFPSKMKHFIWRLAQNSHPLRSNLIRRGMLSKCRSAIGSMTMERPSFFKCKTDSARSVVEFILQAQEEKRATMIFILWAWWSERNNIYQPGKVAGRGWLQSSLTQAYIDDSNDTKMRRKMSKPPFGKLKLNCDASLIPRAAMGCWGLVIADSDGDVVSAGRGKVEHRLL</sequence>
<name>A0A1B6PPY5_SORBI</name>
<dbReference type="EMBL" id="CM000764">
    <property type="protein sequence ID" value="KXG27734.1"/>
    <property type="molecule type" value="Genomic_DNA"/>
</dbReference>
<reference evidence="3" key="2">
    <citation type="journal article" date="2018" name="Plant J.">
        <title>The Sorghum bicolor reference genome: improved assembly, gene annotations, a transcriptome atlas, and signatures of genome organization.</title>
        <authorList>
            <person name="McCormick R.F."/>
            <person name="Truong S.K."/>
            <person name="Sreedasyam A."/>
            <person name="Jenkins J."/>
            <person name="Shu S."/>
            <person name="Sims D."/>
            <person name="Kennedy M."/>
            <person name="Amirebrahimi M."/>
            <person name="Weers B.D."/>
            <person name="McKinley B."/>
            <person name="Mattison A."/>
            <person name="Morishige D.T."/>
            <person name="Grimwood J."/>
            <person name="Schmutz J."/>
            <person name="Mullet J.E."/>
        </authorList>
    </citation>
    <scope>NUCLEOTIDE SEQUENCE [LARGE SCALE GENOMIC DNA]</scope>
    <source>
        <strain evidence="3">cv. BTx623</strain>
    </source>
</reference>
<evidence type="ECO:0000313" key="2">
    <source>
        <dbReference type="EMBL" id="KXG27734.1"/>
    </source>
</evidence>
<keyword evidence="3" id="KW-1185">Reference proteome</keyword>
<dbReference type="Gramene" id="KXG27734">
    <property type="protein sequence ID" value="KXG27734"/>
    <property type="gene ID" value="SORBI_3005G035600"/>
</dbReference>
<proteinExistence type="predicted"/>
<accession>A0A1B6PPY5</accession>
<dbReference type="InParanoid" id="A0A1B6PPY5"/>
<reference evidence="2 3" key="1">
    <citation type="journal article" date="2009" name="Nature">
        <title>The Sorghum bicolor genome and the diversification of grasses.</title>
        <authorList>
            <person name="Paterson A.H."/>
            <person name="Bowers J.E."/>
            <person name="Bruggmann R."/>
            <person name="Dubchak I."/>
            <person name="Grimwood J."/>
            <person name="Gundlach H."/>
            <person name="Haberer G."/>
            <person name="Hellsten U."/>
            <person name="Mitros T."/>
            <person name="Poliakov A."/>
            <person name="Schmutz J."/>
            <person name="Spannagl M."/>
            <person name="Tang H."/>
            <person name="Wang X."/>
            <person name="Wicker T."/>
            <person name="Bharti A.K."/>
            <person name="Chapman J."/>
            <person name="Feltus F.A."/>
            <person name="Gowik U."/>
            <person name="Grigoriev I.V."/>
            <person name="Lyons E."/>
            <person name="Maher C.A."/>
            <person name="Martis M."/>
            <person name="Narechania A."/>
            <person name="Otillar R.P."/>
            <person name="Penning B.W."/>
            <person name="Salamov A.A."/>
            <person name="Wang Y."/>
            <person name="Zhang L."/>
            <person name="Carpita N.C."/>
            <person name="Freeling M."/>
            <person name="Gingle A.R."/>
            <person name="Hash C.T."/>
            <person name="Keller B."/>
            <person name="Klein P."/>
            <person name="Kresovich S."/>
            <person name="McCann M.C."/>
            <person name="Ming R."/>
            <person name="Peterson D.G."/>
            <person name="Mehboob-ur-Rahman"/>
            <person name="Ware D."/>
            <person name="Westhoff P."/>
            <person name="Mayer K.F."/>
            <person name="Messing J."/>
            <person name="Rokhsar D.S."/>
        </authorList>
    </citation>
    <scope>NUCLEOTIDE SEQUENCE [LARGE SCALE GENOMIC DNA]</scope>
    <source>
        <strain evidence="3">cv. BTx623</strain>
    </source>
</reference>
<dbReference type="STRING" id="4558.A0A1B6PPY5"/>
<evidence type="ECO:0000313" key="3">
    <source>
        <dbReference type="Proteomes" id="UP000000768"/>
    </source>
</evidence>
<organism evidence="2 3">
    <name type="scientific">Sorghum bicolor</name>
    <name type="common">Sorghum</name>
    <name type="synonym">Sorghum vulgare</name>
    <dbReference type="NCBI Taxonomy" id="4558"/>
    <lineage>
        <taxon>Eukaryota</taxon>
        <taxon>Viridiplantae</taxon>
        <taxon>Streptophyta</taxon>
        <taxon>Embryophyta</taxon>
        <taxon>Tracheophyta</taxon>
        <taxon>Spermatophyta</taxon>
        <taxon>Magnoliopsida</taxon>
        <taxon>Liliopsida</taxon>
        <taxon>Poales</taxon>
        <taxon>Poaceae</taxon>
        <taxon>PACMAD clade</taxon>
        <taxon>Panicoideae</taxon>
        <taxon>Andropogonodae</taxon>
        <taxon>Andropogoneae</taxon>
        <taxon>Sorghinae</taxon>
        <taxon>Sorghum</taxon>
    </lineage>
</organism>
<evidence type="ECO:0000259" key="1">
    <source>
        <dbReference type="Pfam" id="PF13966"/>
    </source>
</evidence>
<gene>
    <name evidence="2" type="ORF">SORBI_3005G035600</name>
</gene>
<dbReference type="AlphaFoldDB" id="A0A1B6PPY5"/>
<feature type="domain" description="Reverse transcriptase zinc-binding" evidence="1">
    <location>
        <begin position="37"/>
        <end position="108"/>
    </location>
</feature>